<feature type="region of interest" description="Disordered" evidence="1">
    <location>
        <begin position="1424"/>
        <end position="1463"/>
    </location>
</feature>
<feature type="region of interest" description="Disordered" evidence="1">
    <location>
        <begin position="806"/>
        <end position="894"/>
    </location>
</feature>
<feature type="compositionally biased region" description="Basic and acidic residues" evidence="1">
    <location>
        <begin position="690"/>
        <end position="709"/>
    </location>
</feature>
<feature type="region of interest" description="Disordered" evidence="1">
    <location>
        <begin position="1747"/>
        <end position="1774"/>
    </location>
</feature>
<feature type="region of interest" description="Disordered" evidence="1">
    <location>
        <begin position="1"/>
        <end position="62"/>
    </location>
</feature>
<feature type="region of interest" description="Disordered" evidence="1">
    <location>
        <begin position="770"/>
        <end position="794"/>
    </location>
</feature>
<dbReference type="Proteomes" id="UP000557509">
    <property type="component" value="Unassembled WGS sequence"/>
</dbReference>
<feature type="region of interest" description="Disordered" evidence="1">
    <location>
        <begin position="1088"/>
        <end position="1122"/>
    </location>
</feature>
<reference evidence="2 3" key="1">
    <citation type="submission" date="2020-03" db="EMBL/GenBank/DDBJ databases">
        <title>Genome sequence of Toxoplasma gondii RH-88 strain.</title>
        <authorList>
            <person name="Lorenzi H.A."/>
            <person name="Venepally P."/>
            <person name="Rozenberg A."/>
            <person name="Sibley D."/>
        </authorList>
    </citation>
    <scope>NUCLEOTIDE SEQUENCE [LARGE SCALE GENOMIC DNA]</scope>
    <source>
        <strain evidence="2 3">RH-88</strain>
    </source>
</reference>
<evidence type="ECO:0000313" key="3">
    <source>
        <dbReference type="Proteomes" id="UP000557509"/>
    </source>
</evidence>
<feature type="region of interest" description="Disordered" evidence="1">
    <location>
        <begin position="424"/>
        <end position="450"/>
    </location>
</feature>
<feature type="compositionally biased region" description="Basic and acidic residues" evidence="1">
    <location>
        <begin position="1424"/>
        <end position="1433"/>
    </location>
</feature>
<feature type="compositionally biased region" description="Basic and acidic residues" evidence="1">
    <location>
        <begin position="1094"/>
        <end position="1118"/>
    </location>
</feature>
<sequence>MVTEETGFFSRPDVDASGDDERPETDDIWRPAPSRCSRSESPLDSPVGSRSPPPERCPHSPVSSPSLHLVSCTSAFATHTPHTVLLISSSASSHCGNSAPTAASAFSPTHSFPASAECAFPASSPSQAARGLREHNSGVSSASPALLLTCCGACVLVSPVQTEGGSPCVSARADAAQGGSEAERRFRRCERVYPDGLGGPSSSVASLQFAASVSPARSSFSSPPRVYRVHTALVTTLSFSSSLSLVCSSQRPAPHSAHFASLWCPYTVKERARLPLLFAARADVVSSAFLPDQTQGLLLLVKDGKHSIFGYMNLRTKLAQNASTYTPRSMARATRLSPPSSGSQSRLLPGTSERFDVSPGVPRFAPDFVVDCGRQPVLGLAVEPTICAANASRFPATSAPLRFASFGQGHLRLWSVVPKTKQRESEAKLRVPGAKGGAASRRNRKMEETEFPPPSFRSCCFGPAFLSREAGAACASQGVCTPGNQSLRSVGGPATASRGSSRVVSAQKRSSLQAPSGTSFPSFLFPGFPASSPRNPSHVPLVTAAAFLAESRELLAGTADGLVFVFRGLTAIRALSVSSPASPSAVCLLLPFRKSLLLAATKNGLLTLLRTTGQVSRRRVRSRREPASSKRSERFPGRGEGPLANRLGPPTHAKGNSTPRGRDGEAREQLHDRREPGERGRPSESLALSGERDDGRVDALRGVERERTPLEAARTLSSRAASSRSLCSRVSGRNGLASDPSWRRLTSVGKRNRTPRRVSRAPFADRVLDRPVRTPRSSYADAFSRPQGRSSAFRVYRPARERSLSEAVKCTHAGNPHLSGDGRQVEQRSPSQRAQDHPSRVGSYPLSRPLPSPDDCPSPRFSFPHRRPSRRSPSDNDDMREDTSQPDSCEGRVSRVDCPWEGISGFASTDTASQTACSERSLHVRDILRFHAYRNFAGLTLHSHPPSTRSQSFPPSALSAFSAGPPSLAKDPFSPSLLPSTWVSTFSPSCSPPHAAPWFPSQFACLAGWSVSVVDTASRSASSEPSLVLVTDSHILCLRLSPLLPSSSLLLAQQPWGSIEAAAAVAASAAPPLCLYMEEESECKPACESSWSPRVRDTSGDRGWTREMAHRDSGRQERGGSGAIWGANARREEEKRCDSDGETRQTGEGRGNIIRQLRAKREEVARTFGSILVTGGRCPVGGALHLWRVCEENANIEALGPPIFFEAGVTAVAFSSPLFVNSRGTSPLPLLSAFASSTVPLPTLPPSPPCSLSCSPPPSVTASFLAVGCEDGSVWLFLLFSSSSLSPPSPAISVRLCLVAAPFQCPQKAASEVTALAFRQHVGLPPWLAVAYHSPSAVQCLELVEATCALGLFSLSSRPCEKLGEPDGPQQSCQAAFCSTSRTSRGVCTPERAETPLARRKGAEADFVETLGWREAWNSARRHGESDAWEHSSDGTTNPTLWSRRGKQSEAEELLEREEKRDACQPQPSWSRQAFFCRFSQGEDGFPANCELLFVRGTHEERPFWQPGAALRPLPARSSGVRTPWSCGDTRDDDSWAWRTSHVECPRGNSSVTFPLLLLGRLHLSPPSSAPVRVLRFAQETHKSFVISDSYPSPRSSHSRPGDVGTRRSAIAYSASCEPEESSQEELLCQTADGVLAAFSIPAGRRPGDEVLFRVLLPGPLHQGVSPASAFLVAFYTPEKHALACVALPALWRCLPLVNPVRPHGSSDLLNEGDLERDDLGQLSYLAAARHNCEKLCRGDSLLPSKAHSGQGATELDDNECTRSSTPCRSVDGQMWQHDNHGTRGCPRLNQYDGLWDEAEAVVNTLPTQARSAGQPVPEFVYRTAVNEDRFEAEVFLRGGTIDQIQRKRKENAIVFRARPTTDRHHVSAYSRQHNPKSLKLFVPARYPVTSGKLRVEQGLDEERCFFSVPSGVLP</sequence>
<feature type="compositionally biased region" description="Acidic residues" evidence="1">
    <location>
        <begin position="16"/>
        <end position="26"/>
    </location>
</feature>
<protein>
    <submittedName>
        <fullName evidence="2">Uncharacterized protein</fullName>
    </submittedName>
</protein>
<feature type="compositionally biased region" description="Low complexity" evidence="1">
    <location>
        <begin position="712"/>
        <end position="731"/>
    </location>
</feature>
<proteinExistence type="predicted"/>
<feature type="compositionally biased region" description="Polar residues" evidence="1">
    <location>
        <begin position="337"/>
        <end position="346"/>
    </location>
</feature>
<keyword evidence="3" id="KW-1185">Reference proteome</keyword>
<organism evidence="2 3">
    <name type="scientific">Toxoplasma gondii</name>
    <dbReference type="NCBI Taxonomy" id="5811"/>
    <lineage>
        <taxon>Eukaryota</taxon>
        <taxon>Sar</taxon>
        <taxon>Alveolata</taxon>
        <taxon>Apicomplexa</taxon>
        <taxon>Conoidasida</taxon>
        <taxon>Coccidia</taxon>
        <taxon>Eucoccidiorida</taxon>
        <taxon>Eimeriorina</taxon>
        <taxon>Sarcocystidae</taxon>
        <taxon>Toxoplasma</taxon>
    </lineage>
</organism>
<evidence type="ECO:0000256" key="1">
    <source>
        <dbReference type="SAM" id="MobiDB-lite"/>
    </source>
</evidence>
<comment type="caution">
    <text evidence="2">The sequence shown here is derived from an EMBL/GenBank/DDBJ whole genome shotgun (WGS) entry which is preliminary data.</text>
</comment>
<evidence type="ECO:0000313" key="2">
    <source>
        <dbReference type="EMBL" id="KAF4638283.1"/>
    </source>
</evidence>
<feature type="compositionally biased region" description="Basic and acidic residues" evidence="1">
    <location>
        <begin position="660"/>
        <end position="682"/>
    </location>
</feature>
<feature type="compositionally biased region" description="Basic and acidic residues" evidence="1">
    <location>
        <begin position="623"/>
        <end position="637"/>
    </location>
</feature>
<gene>
    <name evidence="2" type="ORF">TGRH88_058900</name>
</gene>
<feature type="region of interest" description="Disordered" evidence="1">
    <location>
        <begin position="485"/>
        <end position="516"/>
    </location>
</feature>
<feature type="compositionally biased region" description="Polar residues" evidence="1">
    <location>
        <begin position="497"/>
        <end position="516"/>
    </location>
</feature>
<dbReference type="EMBL" id="JAAUHK010000197">
    <property type="protein sequence ID" value="KAF4638283.1"/>
    <property type="molecule type" value="Genomic_DNA"/>
</dbReference>
<dbReference type="VEuPathDB" id="ToxoDB:TGME49_218500"/>
<feature type="region of interest" description="Disordered" evidence="1">
    <location>
        <begin position="613"/>
        <end position="741"/>
    </location>
</feature>
<accession>A0A7J6JT27</accession>
<name>A0A7J6JT27_TOXGO</name>
<feature type="region of interest" description="Disordered" evidence="1">
    <location>
        <begin position="329"/>
        <end position="351"/>
    </location>
</feature>